<dbReference type="RefSeq" id="WP_097381292.1">
    <property type="nucleotide sequence ID" value="NZ_NXNI01000001.1"/>
</dbReference>
<dbReference type="OrthoDB" id="195843at2157"/>
<dbReference type="EMBL" id="NXNI01000001">
    <property type="protein sequence ID" value="PCR92369.1"/>
    <property type="molecule type" value="Genomic_DNA"/>
</dbReference>
<organism evidence="1 2">
    <name type="scientific">Natrinema ejinorense</name>
    <dbReference type="NCBI Taxonomy" id="373386"/>
    <lineage>
        <taxon>Archaea</taxon>
        <taxon>Methanobacteriati</taxon>
        <taxon>Methanobacteriota</taxon>
        <taxon>Stenosarchaea group</taxon>
        <taxon>Halobacteria</taxon>
        <taxon>Halobacteriales</taxon>
        <taxon>Natrialbaceae</taxon>
        <taxon>Natrinema</taxon>
    </lineage>
</organism>
<evidence type="ECO:0000313" key="2">
    <source>
        <dbReference type="Proteomes" id="UP000219689"/>
    </source>
</evidence>
<keyword evidence="2" id="KW-1185">Reference proteome</keyword>
<proteinExistence type="predicted"/>
<evidence type="ECO:0000313" key="1">
    <source>
        <dbReference type="EMBL" id="PCR92369.1"/>
    </source>
</evidence>
<sequence>MTRDTSVQNRTDAAANERQLPNLVTIVGRGVPSNYEVAVDGDLESLADDPAAEGPVVAGSVAEGPVVAGSVAEGAIDVGVRRFRFSGEMANVRLVDWNGTEAADSASVPTVHVEYGAPTR</sequence>
<comment type="caution">
    <text evidence="1">The sequence shown here is derived from an EMBL/GenBank/DDBJ whole genome shotgun (WGS) entry which is preliminary data.</text>
</comment>
<name>A0A2A5R031_9EURY</name>
<dbReference type="AlphaFoldDB" id="A0A2A5R031"/>
<reference evidence="1 2" key="1">
    <citation type="submission" date="2017-09" db="EMBL/GenBank/DDBJ databases">
        <title>Genome sequences of Natrinema ejinorence JCM 13890T.</title>
        <authorList>
            <person name="Roh S.W."/>
            <person name="Kim Y.B."/>
            <person name="Kim J.Y."/>
        </authorList>
    </citation>
    <scope>NUCLEOTIDE SEQUENCE [LARGE SCALE GENOMIC DNA]</scope>
    <source>
        <strain evidence="1 2">JCM 13890</strain>
    </source>
</reference>
<gene>
    <name evidence="1" type="ORF">CP557_18670</name>
</gene>
<protein>
    <submittedName>
        <fullName evidence="1">Uncharacterized protein</fullName>
    </submittedName>
</protein>
<dbReference type="Proteomes" id="UP000219689">
    <property type="component" value="Unassembled WGS sequence"/>
</dbReference>
<accession>A0A2A5R031</accession>